<dbReference type="STRING" id="1514904.SU32_08785"/>
<reference evidence="1 2" key="1">
    <citation type="submission" date="2015-01" db="EMBL/GenBank/DDBJ databases">
        <title>Ahrensia donghaiensis sp. nov., a novel dimethylsulphoniopropionate-cleavage bacterium isolated from seawater and emended descriptions of the genus Ahrensia and Ahrensia kielensis.</title>
        <authorList>
            <person name="Liu J."/>
        </authorList>
    </citation>
    <scope>NUCLEOTIDE SEQUENCE [LARGE SCALE GENOMIC DNA]</scope>
    <source>
        <strain evidence="1 2">LZD062</strain>
    </source>
</reference>
<dbReference type="AlphaFoldDB" id="A0A0N0VLI8"/>
<proteinExistence type="predicted"/>
<accession>A0A0N0VLI8</accession>
<dbReference type="EMBL" id="JXMU01000011">
    <property type="protein sequence ID" value="KPB01341.1"/>
    <property type="molecule type" value="Genomic_DNA"/>
</dbReference>
<dbReference type="PATRIC" id="fig|1514904.3.peg.576"/>
<evidence type="ECO:0000313" key="1">
    <source>
        <dbReference type="EMBL" id="KPB01341.1"/>
    </source>
</evidence>
<sequence>MRGFVATLMVLVLTMALLPLQMPFAQHNEPSHAATILSDAGMQNIESGCCDMPMNAMHHAGAHCFLDCPVFAYHSGIYFDAHAVRYPNVANDRLVSETASAHFRPPIFI</sequence>
<evidence type="ECO:0000313" key="2">
    <source>
        <dbReference type="Proteomes" id="UP000038011"/>
    </source>
</evidence>
<gene>
    <name evidence="1" type="ORF">SU32_08785</name>
</gene>
<comment type="caution">
    <text evidence="1">The sequence shown here is derived from an EMBL/GenBank/DDBJ whole genome shotgun (WGS) entry which is preliminary data.</text>
</comment>
<name>A0A0N0VLI8_9HYPH</name>
<dbReference type="Proteomes" id="UP000038011">
    <property type="component" value="Unassembled WGS sequence"/>
</dbReference>
<dbReference type="RefSeq" id="WP_053998983.1">
    <property type="nucleotide sequence ID" value="NZ_JXMU01000011.1"/>
</dbReference>
<keyword evidence="2" id="KW-1185">Reference proteome</keyword>
<organism evidence="1 2">
    <name type="scientific">Ahrensia marina</name>
    <dbReference type="NCBI Taxonomy" id="1514904"/>
    <lineage>
        <taxon>Bacteria</taxon>
        <taxon>Pseudomonadati</taxon>
        <taxon>Pseudomonadota</taxon>
        <taxon>Alphaproteobacteria</taxon>
        <taxon>Hyphomicrobiales</taxon>
        <taxon>Ahrensiaceae</taxon>
        <taxon>Ahrensia</taxon>
    </lineage>
</organism>
<protein>
    <submittedName>
        <fullName evidence="1">Uncharacterized protein</fullName>
    </submittedName>
</protein>